<dbReference type="GO" id="GO:0006729">
    <property type="term" value="P:tetrahydrobiopterin biosynthetic process"/>
    <property type="evidence" value="ECO:0007669"/>
    <property type="project" value="TreeGrafter"/>
</dbReference>
<dbReference type="GO" id="GO:0008270">
    <property type="term" value="F:zinc ion binding"/>
    <property type="evidence" value="ECO:0007669"/>
    <property type="project" value="TreeGrafter"/>
</dbReference>
<reference evidence="8" key="1">
    <citation type="submission" date="2018-05" db="EMBL/GenBank/DDBJ databases">
        <authorList>
            <person name="Lanie J.A."/>
            <person name="Ng W.-L."/>
            <person name="Kazmierczak K.M."/>
            <person name="Andrzejewski T.M."/>
            <person name="Davidsen T.M."/>
            <person name="Wayne K.J."/>
            <person name="Tettelin H."/>
            <person name="Glass J.I."/>
            <person name="Rusch D."/>
            <person name="Podicherti R."/>
            <person name="Tsui H.-C.T."/>
            <person name="Winkler M.E."/>
        </authorList>
    </citation>
    <scope>NUCLEOTIDE SEQUENCE</scope>
</reference>
<evidence type="ECO:0000259" key="7">
    <source>
        <dbReference type="Pfam" id="PF01227"/>
    </source>
</evidence>
<dbReference type="Pfam" id="PF01227">
    <property type="entry name" value="GTP_cyclohydroI"/>
    <property type="match status" value="1"/>
</dbReference>
<keyword evidence="4" id="KW-0547">Nucleotide-binding</keyword>
<organism evidence="8">
    <name type="scientific">marine metagenome</name>
    <dbReference type="NCBI Taxonomy" id="408172"/>
    <lineage>
        <taxon>unclassified sequences</taxon>
        <taxon>metagenomes</taxon>
        <taxon>ecological metagenomes</taxon>
    </lineage>
</organism>
<dbReference type="NCBIfam" id="NF006826">
    <property type="entry name" value="PRK09347.1-3"/>
    <property type="match status" value="1"/>
</dbReference>
<keyword evidence="5" id="KW-0378">Hydrolase</keyword>
<dbReference type="HAMAP" id="MF_00223">
    <property type="entry name" value="FolE"/>
    <property type="match status" value="1"/>
</dbReference>
<dbReference type="GO" id="GO:0005525">
    <property type="term" value="F:GTP binding"/>
    <property type="evidence" value="ECO:0007669"/>
    <property type="project" value="UniProtKB-KW"/>
</dbReference>
<dbReference type="InterPro" id="IPR043134">
    <property type="entry name" value="GTP-CH-I_N"/>
</dbReference>
<protein>
    <recommendedName>
        <fullName evidence="3">GTP cyclohydrolase I</fullName>
        <ecNumber evidence="3">3.5.4.16</ecNumber>
    </recommendedName>
</protein>
<dbReference type="InterPro" id="IPR018234">
    <property type="entry name" value="GTP_CycHdrlase_I_CS"/>
</dbReference>
<evidence type="ECO:0000256" key="1">
    <source>
        <dbReference type="ARBA" id="ARBA00005080"/>
    </source>
</evidence>
<dbReference type="PROSITE" id="PS00860">
    <property type="entry name" value="GTP_CYCLOHYDROL_1_2"/>
    <property type="match status" value="1"/>
</dbReference>
<evidence type="ECO:0000256" key="2">
    <source>
        <dbReference type="ARBA" id="ARBA00008085"/>
    </source>
</evidence>
<dbReference type="Gene3D" id="3.30.1130.10">
    <property type="match status" value="1"/>
</dbReference>
<comment type="pathway">
    <text evidence="1">Cofactor biosynthesis; 7,8-dihydroneopterin triphosphate biosynthesis; 7,8-dihydroneopterin triphosphate from GTP: step 1/1.</text>
</comment>
<sequence>MRNLVRAILAELGEDPMRDGLTRTPERVERSLKFLTSGYESDVKTVLNGALFDVDYSEMVIVKDIDFYSLCEHHLLPFFGKCHVAYVPRDKVIGLSKIPRLVEVFSRRLQVQERLTNQIADTIRATLKPLGVAVVLEATHLCMSMRGVQKQNSTAVTSAMLGVLRDDARTRMEFLELIRHRGNSTSWSTTIDQGVSCVTEEV</sequence>
<dbReference type="InterPro" id="IPR043133">
    <property type="entry name" value="GTP-CH-I_C/QueF"/>
</dbReference>
<accession>A0A381WYP5</accession>
<dbReference type="PROSITE" id="PS00859">
    <property type="entry name" value="GTP_CYCLOHYDROL_1_1"/>
    <property type="match status" value="1"/>
</dbReference>
<dbReference type="InterPro" id="IPR020602">
    <property type="entry name" value="GTP_CycHdrlase_I_dom"/>
</dbReference>
<dbReference type="UniPathway" id="UPA00848">
    <property type="reaction ID" value="UER00151"/>
</dbReference>
<feature type="domain" description="GTP cyclohydrolase I" evidence="7">
    <location>
        <begin position="3"/>
        <end position="179"/>
    </location>
</feature>
<name>A0A381WYP5_9ZZZZ</name>
<dbReference type="AlphaFoldDB" id="A0A381WYP5"/>
<gene>
    <name evidence="8" type="ORF">METZ01_LOCUS110520</name>
</gene>
<dbReference type="PANTHER" id="PTHR11109">
    <property type="entry name" value="GTP CYCLOHYDROLASE I"/>
    <property type="match status" value="1"/>
</dbReference>
<dbReference type="GO" id="GO:0005737">
    <property type="term" value="C:cytoplasm"/>
    <property type="evidence" value="ECO:0007669"/>
    <property type="project" value="TreeGrafter"/>
</dbReference>
<evidence type="ECO:0000256" key="4">
    <source>
        <dbReference type="ARBA" id="ARBA00022741"/>
    </source>
</evidence>
<dbReference type="GO" id="GO:0003934">
    <property type="term" value="F:GTP cyclohydrolase I activity"/>
    <property type="evidence" value="ECO:0007669"/>
    <property type="project" value="UniProtKB-EC"/>
</dbReference>
<dbReference type="InterPro" id="IPR001474">
    <property type="entry name" value="GTP_CycHdrlase_I"/>
</dbReference>
<dbReference type="Gene3D" id="1.10.286.10">
    <property type="match status" value="1"/>
</dbReference>
<dbReference type="FunFam" id="3.30.1130.10:FF:000012">
    <property type="entry name" value="GTP cyclohydrolase 1"/>
    <property type="match status" value="1"/>
</dbReference>
<dbReference type="GO" id="GO:0046654">
    <property type="term" value="P:tetrahydrofolate biosynthetic process"/>
    <property type="evidence" value="ECO:0007669"/>
    <property type="project" value="InterPro"/>
</dbReference>
<dbReference type="EC" id="3.5.4.16" evidence="3"/>
<evidence type="ECO:0000313" key="8">
    <source>
        <dbReference type="EMBL" id="SVA57666.1"/>
    </source>
</evidence>
<evidence type="ECO:0000256" key="3">
    <source>
        <dbReference type="ARBA" id="ARBA00012715"/>
    </source>
</evidence>
<evidence type="ECO:0000256" key="6">
    <source>
        <dbReference type="ARBA" id="ARBA00023134"/>
    </source>
</evidence>
<dbReference type="SUPFAM" id="SSF55620">
    <property type="entry name" value="Tetrahydrobiopterin biosynthesis enzymes-like"/>
    <property type="match status" value="1"/>
</dbReference>
<dbReference type="NCBIfam" id="NF006825">
    <property type="entry name" value="PRK09347.1-2"/>
    <property type="match status" value="1"/>
</dbReference>
<dbReference type="PANTHER" id="PTHR11109:SF7">
    <property type="entry name" value="GTP CYCLOHYDROLASE 1"/>
    <property type="match status" value="1"/>
</dbReference>
<evidence type="ECO:0000256" key="5">
    <source>
        <dbReference type="ARBA" id="ARBA00022801"/>
    </source>
</evidence>
<comment type="similarity">
    <text evidence="2">Belongs to the GTP cyclohydrolase I family.</text>
</comment>
<keyword evidence="6" id="KW-0342">GTP-binding</keyword>
<dbReference type="NCBIfam" id="TIGR00063">
    <property type="entry name" value="folE"/>
    <property type="match status" value="1"/>
</dbReference>
<dbReference type="EMBL" id="UINC01013326">
    <property type="protein sequence ID" value="SVA57666.1"/>
    <property type="molecule type" value="Genomic_DNA"/>
</dbReference>
<proteinExistence type="inferred from homology"/>